<gene>
    <name evidence="2" type="ORF">AVDCRST_MAG54-264</name>
</gene>
<feature type="region of interest" description="Disordered" evidence="1">
    <location>
        <begin position="357"/>
        <end position="416"/>
    </location>
</feature>
<sequence>ARDRVPRGPVEVDARPGGPRAQPLAPRHPRRGLGASRRRVPHRVQGLDRRPGPQRRLGQRHPRHGARPQPHALRADPRRGCGAGRPARRRLPRPRARELRHGLGGERAGGGLGLHRDLRHQQRRRLPHRPLPARRQGHLGLPGHVRHLAAPARGADRVERARRARGLRAGRRPARPVESPRAGADRHEPGPGAAAGTPAAAEPRAARDHGLVGRGAGRAGGRTHRAPARARRQRRHQEPVDRLPRLLPGVRAGREVLDRRPALRPGRRRDHLLRRDGDGRLRRRPRRPHQGRREQVQDGHADLPAGAPRAALHRVRLVHRHLGRRGRRPALHERDDRLQARLPQRHRVPQAVRLHRRAGVPDPVRGADRGAHQRDRRHPQRLLLAVPAHRHLRRRHPPHRRRPDARRPRPVRDGEL</sequence>
<feature type="compositionally biased region" description="Low complexity" evidence="1">
    <location>
        <begin position="190"/>
        <end position="203"/>
    </location>
</feature>
<feature type="compositionally biased region" description="Basic residues" evidence="1">
    <location>
        <begin position="57"/>
        <end position="66"/>
    </location>
</feature>
<reference evidence="2" key="1">
    <citation type="submission" date="2020-02" db="EMBL/GenBank/DDBJ databases">
        <authorList>
            <person name="Meier V. D."/>
        </authorList>
    </citation>
    <scope>NUCLEOTIDE SEQUENCE</scope>
    <source>
        <strain evidence="2">AVDCRST_MAG54</strain>
    </source>
</reference>
<feature type="compositionally biased region" description="Basic and acidic residues" evidence="1">
    <location>
        <begin position="291"/>
        <end position="301"/>
    </location>
</feature>
<name>A0A6J4H689_9PSEU</name>
<organism evidence="2">
    <name type="scientific">uncultured Actinomycetospora sp</name>
    <dbReference type="NCBI Taxonomy" id="1135996"/>
    <lineage>
        <taxon>Bacteria</taxon>
        <taxon>Bacillati</taxon>
        <taxon>Actinomycetota</taxon>
        <taxon>Actinomycetes</taxon>
        <taxon>Pseudonocardiales</taxon>
        <taxon>Pseudonocardiaceae</taxon>
        <taxon>Actinomycetospora</taxon>
        <taxon>environmental samples</taxon>
    </lineage>
</organism>
<keyword evidence="2" id="KW-0378">Hydrolase</keyword>
<feature type="non-terminal residue" evidence="2">
    <location>
        <position position="416"/>
    </location>
</feature>
<proteinExistence type="predicted"/>
<accession>A0A6J4H689</accession>
<evidence type="ECO:0000256" key="1">
    <source>
        <dbReference type="SAM" id="MobiDB-lite"/>
    </source>
</evidence>
<feature type="region of interest" description="Disordered" evidence="1">
    <location>
        <begin position="1"/>
        <end position="94"/>
    </location>
</feature>
<feature type="compositionally biased region" description="Basic residues" evidence="1">
    <location>
        <begin position="27"/>
        <end position="42"/>
    </location>
</feature>
<dbReference type="GO" id="GO:0004328">
    <property type="term" value="F:formamidase activity"/>
    <property type="evidence" value="ECO:0007669"/>
    <property type="project" value="UniProtKB-EC"/>
</dbReference>
<feature type="compositionally biased region" description="Basic residues" evidence="1">
    <location>
        <begin position="221"/>
        <end position="235"/>
    </location>
</feature>
<feature type="compositionally biased region" description="Basic residues" evidence="1">
    <location>
        <begin position="281"/>
        <end position="290"/>
    </location>
</feature>
<feature type="compositionally biased region" description="Basic and acidic residues" evidence="1">
    <location>
        <begin position="252"/>
        <end position="261"/>
    </location>
</feature>
<dbReference type="EMBL" id="CADCTH010000038">
    <property type="protein sequence ID" value="CAA9214415.1"/>
    <property type="molecule type" value="Genomic_DNA"/>
</dbReference>
<feature type="region of interest" description="Disordered" evidence="1">
    <location>
        <begin position="150"/>
        <end position="308"/>
    </location>
</feature>
<feature type="non-terminal residue" evidence="2">
    <location>
        <position position="1"/>
    </location>
</feature>
<dbReference type="AlphaFoldDB" id="A0A6J4H689"/>
<feature type="compositionally biased region" description="Basic residues" evidence="1">
    <location>
        <begin position="162"/>
        <end position="174"/>
    </location>
</feature>
<feature type="compositionally biased region" description="Basic and acidic residues" evidence="1">
    <location>
        <begin position="1"/>
        <end position="14"/>
    </location>
</feature>
<feature type="compositionally biased region" description="Basic residues" evidence="1">
    <location>
        <begin position="388"/>
        <end position="404"/>
    </location>
</feature>
<dbReference type="EC" id="3.5.1.49" evidence="2"/>
<protein>
    <submittedName>
        <fullName evidence="2">Formamidase</fullName>
        <ecNumber evidence="2">3.5.1.49</ecNumber>
    </submittedName>
</protein>
<evidence type="ECO:0000313" key="2">
    <source>
        <dbReference type="EMBL" id="CAA9214415.1"/>
    </source>
</evidence>
<feature type="compositionally biased region" description="Basic and acidic residues" evidence="1">
    <location>
        <begin position="405"/>
        <end position="416"/>
    </location>
</feature>